<organism evidence="2 3">
    <name type="scientific">Saccharospirillum mangrovi</name>
    <dbReference type="NCBI Taxonomy" id="2161747"/>
    <lineage>
        <taxon>Bacteria</taxon>
        <taxon>Pseudomonadati</taxon>
        <taxon>Pseudomonadota</taxon>
        <taxon>Gammaproteobacteria</taxon>
        <taxon>Oceanospirillales</taxon>
        <taxon>Saccharospirillaceae</taxon>
        <taxon>Saccharospirillum</taxon>
    </lineage>
</organism>
<keyword evidence="2" id="KW-0456">Lyase</keyword>
<sequence length="980" mass="113119">MATNTETESAVDRPIQPDFNRLTAQTVQAARERFQEVQVGRMERVRQILQPQQQTCLSMLPMLFHVHSNKLPGFVNDSTPHGILGYVPSENTVRLTHQYSRQFQFSQGMAGHRRDIVSVFLMGSPGSIAHNVRSDLDIWVCHRPDLTPEQLADLRAKADLIERWALGFNLEVHFFLMNAKRFSGGERETLTGEYCGSTQHYLLLDEFYRSGVHLAGAIPVWWFVPPSLEQQYDSTVERLFDESLLRPDEVVDFGKIDRMPMEEFLGAAMWQLYKGIDSPWKSLLKLLLLEAYAAEPRQNPNMLCHTFKNKVYDNALELNELDPYILMFRRIEAFLLRKQDQRSRLELARQCLYRKSGVALSRPASRSRATWRRDILEKLILEWAWSKSDIQVLDERESWGIKPALKARNEIMREFTQSYRTLTRFAQTQGGHSIMSQADMRVLARKLHTSFERKPGKIDILNEQIAPNQTQEKVTLHQLPSKERGQFLWAAYVDLVLASEQKYPPPLKHARGFLEVLLWCHLNGLLSGHLHVPVYSLRSNLSDFEVKELMSSLKHWQPYPLPSPSTNAFQAPARIEKIMVFVNVGVDPMAKLSKRGLQKISSRVDSLDYSALGENLVRTLDVVSVSSWQEVICTRYDSQDALVQFLQALFSQLRRQKGPLPDVDVVSYCASRAAATMKRVKELVHDMMRVFFGPEAKESTRYLIRIEQTFYLCQFHQDRFYAQPAPTVRHLYPLLAQEQPEFSPLVLDANAMLRHSGLKLILEAAKDGQIVVCYQAEKTHLSYWILDENATLFQARVVNHGVNNLLNHLYRFLRTVELRQLAQDDPTVEVELDLLARRRINFYEVRLSHNDKPAYLRPWPGGEDDELDARILQVLVHLDAKGKAQYTLYLQDEEFSSLVLGPELFAAVAEHILSFRRGGERYPAYITDVQLSDDIKARFPDGRAQTYHYLLYKQRIEALLNRYIVPKDDQNPTDDTEPGH</sequence>
<dbReference type="PIRSF" id="PIRSF001444">
    <property type="entry name" value="Adenylate_cycl"/>
    <property type="match status" value="1"/>
</dbReference>
<dbReference type="InterPro" id="IPR024685">
    <property type="entry name" value="Adenylate_cyclase_1_N"/>
</dbReference>
<dbReference type="EMBL" id="JBHRYR010000002">
    <property type="protein sequence ID" value="MFC3851794.1"/>
    <property type="molecule type" value="Genomic_DNA"/>
</dbReference>
<dbReference type="PANTHER" id="PTHR38760">
    <property type="entry name" value="ADENYLATE CYCLASE"/>
    <property type="match status" value="1"/>
</dbReference>
<dbReference type="PANTHER" id="PTHR38760:SF1">
    <property type="entry name" value="ADENYLATE CYCLASE"/>
    <property type="match status" value="1"/>
</dbReference>
<dbReference type="EC" id="4.6.1.1" evidence="2"/>
<name>A0ABV7ZV31_9GAMM</name>
<dbReference type="RefSeq" id="WP_380693206.1">
    <property type="nucleotide sequence ID" value="NZ_JBHRYR010000002.1"/>
</dbReference>
<protein>
    <submittedName>
        <fullName evidence="2">Class I adenylate cyclase</fullName>
        <ecNumber evidence="2">4.6.1.1</ecNumber>
    </submittedName>
</protein>
<dbReference type="InterPro" id="IPR000274">
    <property type="entry name" value="Adenylate_cyclase_1"/>
</dbReference>
<keyword evidence="3" id="KW-1185">Reference proteome</keyword>
<comment type="caution">
    <text evidence="2">The sequence shown here is derived from an EMBL/GenBank/DDBJ whole genome shotgun (WGS) entry which is preliminary data.</text>
</comment>
<accession>A0ABV7ZV31</accession>
<evidence type="ECO:0000313" key="2">
    <source>
        <dbReference type="EMBL" id="MFC3851794.1"/>
    </source>
</evidence>
<dbReference type="Pfam" id="PF12633">
    <property type="entry name" value="Adenyl_cycl_N"/>
    <property type="match status" value="1"/>
</dbReference>
<dbReference type="Proteomes" id="UP001595617">
    <property type="component" value="Unassembled WGS sequence"/>
</dbReference>
<evidence type="ECO:0000259" key="1">
    <source>
        <dbReference type="Pfam" id="PF12633"/>
    </source>
</evidence>
<evidence type="ECO:0000313" key="3">
    <source>
        <dbReference type="Proteomes" id="UP001595617"/>
    </source>
</evidence>
<proteinExistence type="predicted"/>
<gene>
    <name evidence="2" type="ORF">ACFOOG_03010</name>
</gene>
<dbReference type="Pfam" id="PF01295">
    <property type="entry name" value="Adenylate_cycl"/>
    <property type="match status" value="1"/>
</dbReference>
<reference evidence="3" key="1">
    <citation type="journal article" date="2019" name="Int. J. Syst. Evol. Microbiol.">
        <title>The Global Catalogue of Microorganisms (GCM) 10K type strain sequencing project: providing services to taxonomists for standard genome sequencing and annotation.</title>
        <authorList>
            <consortium name="The Broad Institute Genomics Platform"/>
            <consortium name="The Broad Institute Genome Sequencing Center for Infectious Disease"/>
            <person name="Wu L."/>
            <person name="Ma J."/>
        </authorList>
    </citation>
    <scope>NUCLEOTIDE SEQUENCE [LARGE SCALE GENOMIC DNA]</scope>
    <source>
        <strain evidence="3">IBRC 10765</strain>
    </source>
</reference>
<dbReference type="GO" id="GO:0004016">
    <property type="term" value="F:adenylate cyclase activity"/>
    <property type="evidence" value="ECO:0007669"/>
    <property type="project" value="UniProtKB-EC"/>
</dbReference>
<feature type="domain" description="Adenylate cyclase class-I N-terminal" evidence="1">
    <location>
        <begin position="28"/>
        <end position="222"/>
    </location>
</feature>